<dbReference type="CDD" id="cd12148">
    <property type="entry name" value="fungal_TF_MHR"/>
    <property type="match status" value="1"/>
</dbReference>
<dbReference type="Pfam" id="PF04082">
    <property type="entry name" value="Fungal_trans"/>
    <property type="match status" value="1"/>
</dbReference>
<dbReference type="Proteomes" id="UP000800235">
    <property type="component" value="Unassembled WGS sequence"/>
</dbReference>
<protein>
    <recommendedName>
        <fullName evidence="3">Xylanolytic transcriptional activator regulatory domain-containing protein</fullName>
    </recommendedName>
</protein>
<dbReference type="CDD" id="cd00067">
    <property type="entry name" value="GAL4"/>
    <property type="match status" value="1"/>
</dbReference>
<comment type="subcellular location">
    <subcellularLocation>
        <location evidence="1">Nucleus</location>
    </subcellularLocation>
</comment>
<gene>
    <name evidence="4" type="ORF">EJ08DRAFT_591012</name>
</gene>
<dbReference type="InterPro" id="IPR007219">
    <property type="entry name" value="XnlR_reg_dom"/>
</dbReference>
<dbReference type="GO" id="GO:0008270">
    <property type="term" value="F:zinc ion binding"/>
    <property type="evidence" value="ECO:0007669"/>
    <property type="project" value="InterPro"/>
</dbReference>
<sequence length="650" mass="73263">MAESASHTRRREKPVLSCRYCRRRKQSPCKACVERGNVSECIYSCSEEERMHAIDYRPHIRSQPARQRIARLENLVIEMRNMAQTPGQQMDGDAASILPDPRSSHAAADGHLMMNDMGKLSLTDDHAVYTGSSHWVTILEDIQQLKDELSNEYSNNTSNYQSTVFDDDQIHASTTAEISLLNSGSRLPKEQILTMMPPRKIVDRHVAHFFSSFDMASCILHRNKFLAEYANFWNSPSSAPIMWLGLLFSIMTVSAFLQQQLAGALGLSAADSQELLKTYRTLTIHCLVAGDYLQPSSYTIETLVLHFGVDQNLNSDASINSWMLIGVIIRIALRMGLHRDPSHWSDIRPLQAEMRRRLWITLYQMDFFLSTQVGLPRIIKDSQCDTRPPRHLFDRDLGFENDEVPPERPLNESTPLLFIIQRNDIIRVAAEIYDATEAGPPSSATMAMLGGKIETAINAIPSWLKYSPLEASIALNPVTLLQQMFVDILIQKAIYLLHRRSFLKGSAGEVSDELCIKAALAILEHQRRMHEEIQTGGLMFAIRWKVASALNHEFLQATMMLCFTLSRFTEGTVGSYALHRREEIIQALTLARSLWDNIADQSTEARRAAKAITIVLQQASNTSSAFTSMPPDGELPLHKCSMKLLIPMAC</sequence>
<dbReference type="PANTHER" id="PTHR31001:SF49">
    <property type="entry name" value="ZN(II)2CYS6 TRANSCRIPTION FACTOR (EUROFUNG)"/>
    <property type="match status" value="1"/>
</dbReference>
<dbReference type="SMART" id="SM00906">
    <property type="entry name" value="Fungal_trans"/>
    <property type="match status" value="1"/>
</dbReference>
<keyword evidence="2" id="KW-0539">Nucleus</keyword>
<reference evidence="4" key="1">
    <citation type="journal article" date="2020" name="Stud. Mycol.">
        <title>101 Dothideomycetes genomes: a test case for predicting lifestyles and emergence of pathogens.</title>
        <authorList>
            <person name="Haridas S."/>
            <person name="Albert R."/>
            <person name="Binder M."/>
            <person name="Bloem J."/>
            <person name="Labutti K."/>
            <person name="Salamov A."/>
            <person name="Andreopoulos B."/>
            <person name="Baker S."/>
            <person name="Barry K."/>
            <person name="Bills G."/>
            <person name="Bluhm B."/>
            <person name="Cannon C."/>
            <person name="Castanera R."/>
            <person name="Culley D."/>
            <person name="Daum C."/>
            <person name="Ezra D."/>
            <person name="Gonzalez J."/>
            <person name="Henrissat B."/>
            <person name="Kuo A."/>
            <person name="Liang C."/>
            <person name="Lipzen A."/>
            <person name="Lutzoni F."/>
            <person name="Magnuson J."/>
            <person name="Mondo S."/>
            <person name="Nolan M."/>
            <person name="Ohm R."/>
            <person name="Pangilinan J."/>
            <person name="Park H.-J."/>
            <person name="Ramirez L."/>
            <person name="Alfaro M."/>
            <person name="Sun H."/>
            <person name="Tritt A."/>
            <person name="Yoshinaga Y."/>
            <person name="Zwiers L.-H."/>
            <person name="Turgeon B."/>
            <person name="Goodwin S."/>
            <person name="Spatafora J."/>
            <person name="Crous P."/>
            <person name="Grigoriev I."/>
        </authorList>
    </citation>
    <scope>NUCLEOTIDE SEQUENCE</scope>
    <source>
        <strain evidence="4">CBS 130266</strain>
    </source>
</reference>
<organism evidence="4 5">
    <name type="scientific">Tothia fuscella</name>
    <dbReference type="NCBI Taxonomy" id="1048955"/>
    <lineage>
        <taxon>Eukaryota</taxon>
        <taxon>Fungi</taxon>
        <taxon>Dikarya</taxon>
        <taxon>Ascomycota</taxon>
        <taxon>Pezizomycotina</taxon>
        <taxon>Dothideomycetes</taxon>
        <taxon>Pleosporomycetidae</taxon>
        <taxon>Venturiales</taxon>
        <taxon>Cylindrosympodiaceae</taxon>
        <taxon>Tothia</taxon>
    </lineage>
</organism>
<evidence type="ECO:0000313" key="5">
    <source>
        <dbReference type="Proteomes" id="UP000800235"/>
    </source>
</evidence>
<dbReference type="PANTHER" id="PTHR31001">
    <property type="entry name" value="UNCHARACTERIZED TRANSCRIPTIONAL REGULATORY PROTEIN"/>
    <property type="match status" value="1"/>
</dbReference>
<evidence type="ECO:0000259" key="3">
    <source>
        <dbReference type="SMART" id="SM00906"/>
    </source>
</evidence>
<proteinExistence type="predicted"/>
<dbReference type="GO" id="GO:0003677">
    <property type="term" value="F:DNA binding"/>
    <property type="evidence" value="ECO:0007669"/>
    <property type="project" value="InterPro"/>
</dbReference>
<evidence type="ECO:0000256" key="2">
    <source>
        <dbReference type="ARBA" id="ARBA00023242"/>
    </source>
</evidence>
<dbReference type="AlphaFoldDB" id="A0A9P4NPW9"/>
<dbReference type="GO" id="GO:0006351">
    <property type="term" value="P:DNA-templated transcription"/>
    <property type="evidence" value="ECO:0007669"/>
    <property type="project" value="InterPro"/>
</dbReference>
<feature type="domain" description="Xylanolytic transcriptional activator regulatory" evidence="3">
    <location>
        <begin position="321"/>
        <end position="395"/>
    </location>
</feature>
<accession>A0A9P4NPW9</accession>
<comment type="caution">
    <text evidence="4">The sequence shown here is derived from an EMBL/GenBank/DDBJ whole genome shotgun (WGS) entry which is preliminary data.</text>
</comment>
<dbReference type="EMBL" id="MU007048">
    <property type="protein sequence ID" value="KAF2429258.1"/>
    <property type="molecule type" value="Genomic_DNA"/>
</dbReference>
<dbReference type="OrthoDB" id="4934715at2759"/>
<evidence type="ECO:0000313" key="4">
    <source>
        <dbReference type="EMBL" id="KAF2429258.1"/>
    </source>
</evidence>
<dbReference type="InterPro" id="IPR050613">
    <property type="entry name" value="Sec_Metabolite_Reg"/>
</dbReference>
<dbReference type="InterPro" id="IPR001138">
    <property type="entry name" value="Zn2Cys6_DnaBD"/>
</dbReference>
<dbReference type="GO" id="GO:0000981">
    <property type="term" value="F:DNA-binding transcription factor activity, RNA polymerase II-specific"/>
    <property type="evidence" value="ECO:0007669"/>
    <property type="project" value="InterPro"/>
</dbReference>
<keyword evidence="5" id="KW-1185">Reference proteome</keyword>
<name>A0A9P4NPW9_9PEZI</name>
<evidence type="ECO:0000256" key="1">
    <source>
        <dbReference type="ARBA" id="ARBA00004123"/>
    </source>
</evidence>
<dbReference type="GO" id="GO:0005634">
    <property type="term" value="C:nucleus"/>
    <property type="evidence" value="ECO:0007669"/>
    <property type="project" value="UniProtKB-SubCell"/>
</dbReference>